<dbReference type="EMBL" id="CP080467">
    <property type="protein sequence ID" value="UNO49587.1"/>
    <property type="molecule type" value="Genomic_DNA"/>
</dbReference>
<dbReference type="InterPro" id="IPR000878">
    <property type="entry name" value="4pyrrol_Mease"/>
</dbReference>
<accession>A0A9E6ZFX5</accession>
<dbReference type="Gene3D" id="3.30.950.10">
    <property type="entry name" value="Methyltransferase, Cobalt-precorrin-4 Transmethylase, Domain 2"/>
    <property type="match status" value="1"/>
</dbReference>
<dbReference type="InterPro" id="IPR006366">
    <property type="entry name" value="CobA/CysG_C"/>
</dbReference>
<dbReference type="FunFam" id="3.30.950.10:FF:000001">
    <property type="entry name" value="Siroheme synthase"/>
    <property type="match status" value="1"/>
</dbReference>
<keyword evidence="7" id="KW-0627">Porphyrin biosynthesis</keyword>
<dbReference type="OrthoDB" id="9815856at2"/>
<dbReference type="GO" id="GO:0032259">
    <property type="term" value="P:methylation"/>
    <property type="evidence" value="ECO:0007669"/>
    <property type="project" value="UniProtKB-KW"/>
</dbReference>
<evidence type="ECO:0000256" key="3">
    <source>
        <dbReference type="ARBA" id="ARBA00018323"/>
    </source>
</evidence>
<evidence type="ECO:0000256" key="5">
    <source>
        <dbReference type="ARBA" id="ARBA00022679"/>
    </source>
</evidence>
<accession>T0CRZ3</accession>
<dbReference type="Proteomes" id="UP000829401">
    <property type="component" value="Chromosome"/>
</dbReference>
<dbReference type="CDD" id="cd11642">
    <property type="entry name" value="SUMT"/>
    <property type="match status" value="1"/>
</dbReference>
<keyword evidence="5 9" id="KW-0808">Transferase</keyword>
<organism evidence="10 11">
    <name type="scientific">Alicyclobacillus acidoterrestris (strain ATCC 49025 / DSM 3922 / CIP 106132 / NCIMB 13137 / GD3B)</name>
    <dbReference type="NCBI Taxonomy" id="1356854"/>
    <lineage>
        <taxon>Bacteria</taxon>
        <taxon>Bacillati</taxon>
        <taxon>Bacillota</taxon>
        <taxon>Bacilli</taxon>
        <taxon>Bacillales</taxon>
        <taxon>Alicyclobacillaceae</taxon>
        <taxon>Alicyclobacillus</taxon>
    </lineage>
</organism>
<dbReference type="InterPro" id="IPR014776">
    <property type="entry name" value="4pyrrole_Mease_sub2"/>
</dbReference>
<dbReference type="InterPro" id="IPR014777">
    <property type="entry name" value="4pyrrole_Mease_sub1"/>
</dbReference>
<comment type="similarity">
    <text evidence="1 9">Belongs to the precorrin methyltransferase family.</text>
</comment>
<protein>
    <recommendedName>
        <fullName evidence="3">Uroporphyrinogen-III C-methyltransferase</fullName>
        <ecNumber evidence="2">2.1.1.107</ecNumber>
    </recommendedName>
    <alternativeName>
        <fullName evidence="8">Uroporphyrinogen III methylase</fullName>
    </alternativeName>
</protein>
<dbReference type="GO" id="GO:0004851">
    <property type="term" value="F:uroporphyrin-III C-methyltransferase activity"/>
    <property type="evidence" value="ECO:0007669"/>
    <property type="project" value="UniProtKB-EC"/>
</dbReference>
<gene>
    <name evidence="10" type="primary">cobA</name>
    <name evidence="10" type="ORF">K1I37_03310</name>
</gene>
<dbReference type="NCBIfam" id="NF004790">
    <property type="entry name" value="PRK06136.1"/>
    <property type="match status" value="1"/>
</dbReference>
<dbReference type="SUPFAM" id="SSF53790">
    <property type="entry name" value="Tetrapyrrole methylase"/>
    <property type="match status" value="1"/>
</dbReference>
<dbReference type="PANTHER" id="PTHR45790">
    <property type="entry name" value="SIROHEME SYNTHASE-RELATED"/>
    <property type="match status" value="1"/>
</dbReference>
<dbReference type="EC" id="2.1.1.107" evidence="2"/>
<dbReference type="InterPro" id="IPR003043">
    <property type="entry name" value="Uropor_MeTrfase_CS"/>
</dbReference>
<sequence length="261" mass="27551">MTEGQFVGRVYLIGAGPGDPGLLTLNGKAALEASDVVVYDRLVAEELLDFARPGAQLIYVGKAPHHHTLAQRDIDALLVEKAQAGHTVARLKGGDPFIFGRGAEEAEALRNHGIPYEIVPGVSSVVAAPAYAGIPLTHRAIASGFHVVTGHECLHSTGTPWAAIAASNQTLVILMGMGHLRDIARRLIAHGRPAHTPTAVVHMGTTDQQVTVVGALADIADRVEARGLTSPAVIIVGDVVQLHAQLDWFRPQSAVQSELAR</sequence>
<evidence type="ECO:0000256" key="6">
    <source>
        <dbReference type="ARBA" id="ARBA00022691"/>
    </source>
</evidence>
<dbReference type="PROSITE" id="PS00840">
    <property type="entry name" value="SUMT_2"/>
    <property type="match status" value="1"/>
</dbReference>
<evidence type="ECO:0000256" key="2">
    <source>
        <dbReference type="ARBA" id="ARBA00012162"/>
    </source>
</evidence>
<dbReference type="PANTHER" id="PTHR45790:SF3">
    <property type="entry name" value="S-ADENOSYL-L-METHIONINE-DEPENDENT UROPORPHYRINOGEN III METHYLTRANSFERASE, CHLOROPLASTIC"/>
    <property type="match status" value="1"/>
</dbReference>
<dbReference type="InterPro" id="IPR035996">
    <property type="entry name" value="4pyrrol_Methylase_sf"/>
</dbReference>
<dbReference type="GO" id="GO:0019354">
    <property type="term" value="P:siroheme biosynthetic process"/>
    <property type="evidence" value="ECO:0007669"/>
    <property type="project" value="InterPro"/>
</dbReference>
<dbReference type="InterPro" id="IPR050161">
    <property type="entry name" value="Siro_Cobalamin_biosynth"/>
</dbReference>
<name>T0CRZ3_ALIAG</name>
<keyword evidence="4 9" id="KW-0489">Methyltransferase</keyword>
<evidence type="ECO:0000256" key="9">
    <source>
        <dbReference type="RuleBase" id="RU003960"/>
    </source>
</evidence>
<dbReference type="Gene3D" id="3.40.1010.10">
    <property type="entry name" value="Cobalt-precorrin-4 Transmethylase, Domain 1"/>
    <property type="match status" value="1"/>
</dbReference>
<evidence type="ECO:0000256" key="1">
    <source>
        <dbReference type="ARBA" id="ARBA00005879"/>
    </source>
</evidence>
<reference evidence="11" key="1">
    <citation type="journal article" date="2022" name="G3 (Bethesda)">
        <title>Unveiling the complete genome sequence of Alicyclobacillus acidoterrestris DSM 3922T, a taint-producing strain.</title>
        <authorList>
            <person name="Leonardo I.C."/>
            <person name="Barreto Crespo M.T."/>
            <person name="Gaspar F.B."/>
        </authorList>
    </citation>
    <scope>NUCLEOTIDE SEQUENCE [LARGE SCALE GENOMIC DNA]</scope>
    <source>
        <strain evidence="11">DSM 3922</strain>
    </source>
</reference>
<dbReference type="NCBIfam" id="TIGR01469">
    <property type="entry name" value="cobA_cysG_Cterm"/>
    <property type="match status" value="1"/>
</dbReference>
<dbReference type="Pfam" id="PF00590">
    <property type="entry name" value="TP_methylase"/>
    <property type="match status" value="1"/>
</dbReference>
<dbReference type="FunFam" id="3.40.1010.10:FF:000001">
    <property type="entry name" value="Siroheme synthase"/>
    <property type="match status" value="1"/>
</dbReference>
<dbReference type="KEGG" id="aaco:K1I37_03310"/>
<evidence type="ECO:0000313" key="10">
    <source>
        <dbReference type="EMBL" id="UNO49587.1"/>
    </source>
</evidence>
<dbReference type="RefSeq" id="WP_021298341.1">
    <property type="nucleotide sequence ID" value="NZ_AURB01000184.1"/>
</dbReference>
<keyword evidence="6" id="KW-0949">S-adenosyl-L-methionine</keyword>
<evidence type="ECO:0000256" key="8">
    <source>
        <dbReference type="ARBA" id="ARBA00079776"/>
    </source>
</evidence>
<evidence type="ECO:0000313" key="11">
    <source>
        <dbReference type="Proteomes" id="UP000829401"/>
    </source>
</evidence>
<dbReference type="eggNOG" id="COG0007">
    <property type="taxonomic scope" value="Bacteria"/>
</dbReference>
<keyword evidence="11" id="KW-1185">Reference proteome</keyword>
<evidence type="ECO:0000256" key="7">
    <source>
        <dbReference type="ARBA" id="ARBA00023244"/>
    </source>
</evidence>
<evidence type="ECO:0000256" key="4">
    <source>
        <dbReference type="ARBA" id="ARBA00022603"/>
    </source>
</evidence>
<proteinExistence type="inferred from homology"/>
<dbReference type="AlphaFoldDB" id="T0CRZ3"/>
<dbReference type="STRING" id="1356854.N007_15860"/>